<dbReference type="Proteomes" id="UP000479710">
    <property type="component" value="Unassembled WGS sequence"/>
</dbReference>
<accession>A0A6G1CQF2</accession>
<dbReference type="EMBL" id="SPHZ02000008">
    <property type="protein sequence ID" value="KAF0902845.1"/>
    <property type="molecule type" value="Genomic_DNA"/>
</dbReference>
<gene>
    <name evidence="2" type="ORF">E2562_019155</name>
</gene>
<keyword evidence="3" id="KW-1185">Reference proteome</keyword>
<reference evidence="2 3" key="1">
    <citation type="submission" date="2019-11" db="EMBL/GenBank/DDBJ databases">
        <title>Whole genome sequence of Oryza granulata.</title>
        <authorList>
            <person name="Li W."/>
        </authorList>
    </citation>
    <scope>NUCLEOTIDE SEQUENCE [LARGE SCALE GENOMIC DNA]</scope>
    <source>
        <strain evidence="3">cv. Menghai</strain>
        <tissue evidence="2">Leaf</tissue>
    </source>
</reference>
<organism evidence="2 3">
    <name type="scientific">Oryza meyeriana var. granulata</name>
    <dbReference type="NCBI Taxonomy" id="110450"/>
    <lineage>
        <taxon>Eukaryota</taxon>
        <taxon>Viridiplantae</taxon>
        <taxon>Streptophyta</taxon>
        <taxon>Embryophyta</taxon>
        <taxon>Tracheophyta</taxon>
        <taxon>Spermatophyta</taxon>
        <taxon>Magnoliopsida</taxon>
        <taxon>Liliopsida</taxon>
        <taxon>Poales</taxon>
        <taxon>Poaceae</taxon>
        <taxon>BOP clade</taxon>
        <taxon>Oryzoideae</taxon>
        <taxon>Oryzeae</taxon>
        <taxon>Oryzinae</taxon>
        <taxon>Oryza</taxon>
        <taxon>Oryza meyeriana</taxon>
    </lineage>
</organism>
<feature type="region of interest" description="Disordered" evidence="1">
    <location>
        <begin position="1"/>
        <end position="37"/>
    </location>
</feature>
<name>A0A6G1CQF2_9ORYZ</name>
<protein>
    <submittedName>
        <fullName evidence="2">Uncharacterized protein</fullName>
    </submittedName>
</protein>
<proteinExistence type="predicted"/>
<evidence type="ECO:0000313" key="2">
    <source>
        <dbReference type="EMBL" id="KAF0902845.1"/>
    </source>
</evidence>
<dbReference type="AlphaFoldDB" id="A0A6G1CQF2"/>
<sequence>MRRPGPWRGPYSPSGGHAPDPSPSRGYPSPSVPRRGASEWRLPYGAAAVSSADRAVGDGDRGDAAMARFLVGERVGQGEI</sequence>
<comment type="caution">
    <text evidence="2">The sequence shown here is derived from an EMBL/GenBank/DDBJ whole genome shotgun (WGS) entry which is preliminary data.</text>
</comment>
<evidence type="ECO:0000256" key="1">
    <source>
        <dbReference type="SAM" id="MobiDB-lite"/>
    </source>
</evidence>
<evidence type="ECO:0000313" key="3">
    <source>
        <dbReference type="Proteomes" id="UP000479710"/>
    </source>
</evidence>